<dbReference type="Proteomes" id="UP001433508">
    <property type="component" value="Unassembled WGS sequence"/>
</dbReference>
<evidence type="ECO:0000313" key="1">
    <source>
        <dbReference type="EMBL" id="KAK9241157.1"/>
    </source>
</evidence>
<proteinExistence type="predicted"/>
<organism evidence="1 2">
    <name type="scientific">Lipomyces kononenkoae</name>
    <name type="common">Yeast</name>
    <dbReference type="NCBI Taxonomy" id="34357"/>
    <lineage>
        <taxon>Eukaryota</taxon>
        <taxon>Fungi</taxon>
        <taxon>Dikarya</taxon>
        <taxon>Ascomycota</taxon>
        <taxon>Saccharomycotina</taxon>
        <taxon>Lipomycetes</taxon>
        <taxon>Lipomycetales</taxon>
        <taxon>Lipomycetaceae</taxon>
        <taxon>Lipomyces</taxon>
    </lineage>
</organism>
<accession>A0ACC3TB83</accession>
<evidence type="ECO:0000313" key="2">
    <source>
        <dbReference type="Proteomes" id="UP001433508"/>
    </source>
</evidence>
<reference evidence="2" key="1">
    <citation type="journal article" date="2024" name="Front. Bioeng. Biotechnol.">
        <title>Genome-scale model development and genomic sequencing of the oleaginous clade Lipomyces.</title>
        <authorList>
            <person name="Czajka J.J."/>
            <person name="Han Y."/>
            <person name="Kim J."/>
            <person name="Mondo S.J."/>
            <person name="Hofstad B.A."/>
            <person name="Robles A."/>
            <person name="Haridas S."/>
            <person name="Riley R."/>
            <person name="LaButti K."/>
            <person name="Pangilinan J."/>
            <person name="Andreopoulos W."/>
            <person name="Lipzen A."/>
            <person name="Yan J."/>
            <person name="Wang M."/>
            <person name="Ng V."/>
            <person name="Grigoriev I.V."/>
            <person name="Spatafora J.W."/>
            <person name="Magnuson J.K."/>
            <person name="Baker S.E."/>
            <person name="Pomraning K.R."/>
        </authorList>
    </citation>
    <scope>NUCLEOTIDE SEQUENCE [LARGE SCALE GENOMIC DNA]</scope>
    <source>
        <strain evidence="2">CBS 7786</strain>
    </source>
</reference>
<name>A0ACC3TB83_LIPKO</name>
<keyword evidence="2" id="KW-1185">Reference proteome</keyword>
<sequence>MSISSKIGPLRPVLIPGLLVTLIFVVIVTFSFVPSADSSTTAESVDIKSPAHQAALAKHARNSSLGFGEIVYISMPDRSDRQDAMHLLASFYDLKLTLVPGVNGSEVNIKAIPDEMPADARPSVLGCWRAHANAWRYLLESDMDTLLVFEDDLDWNPNLRNTLETLSLQMQNSKLRVTEPSDYERQTAPYGLDWDVLYLGSFRHGGNPDFKDFVQIWDDPDVPDKSRLNKGRYSNTQALQDFGLTEEEIGTKRALAPSYWTMHTTAYAITRQGAQRLLFLMSYAGELHGDVDVEMTRLFRDGKLRGYSLTPPAFSQFKVGGTKDSDNIKAADGKSTDGKGNLHGLNNNIKGSARKKMVESLQLDNWNDYKRLKEQQSVATRKT</sequence>
<comment type="caution">
    <text evidence="1">The sequence shown here is derived from an EMBL/GenBank/DDBJ whole genome shotgun (WGS) entry which is preliminary data.</text>
</comment>
<dbReference type="EMBL" id="MU971336">
    <property type="protein sequence ID" value="KAK9241157.1"/>
    <property type="molecule type" value="Genomic_DNA"/>
</dbReference>
<gene>
    <name evidence="1" type="ORF">V1525DRAFT_393853</name>
</gene>
<protein>
    <submittedName>
        <fullName evidence="1">Uncharacterized protein</fullName>
    </submittedName>
</protein>